<dbReference type="RefSeq" id="WP_093979243.1">
    <property type="nucleotide sequence ID" value="NZ_CP022515.1"/>
</dbReference>
<accession>A0A221V006</accession>
<dbReference type="PRINTS" id="PR00080">
    <property type="entry name" value="SDRFAMILY"/>
</dbReference>
<dbReference type="Gene3D" id="3.40.50.720">
    <property type="entry name" value="NAD(P)-binding Rossmann-like Domain"/>
    <property type="match status" value="1"/>
</dbReference>
<dbReference type="Pfam" id="PF13561">
    <property type="entry name" value="adh_short_C2"/>
    <property type="match status" value="1"/>
</dbReference>
<evidence type="ECO:0000256" key="1">
    <source>
        <dbReference type="ARBA" id="ARBA00006484"/>
    </source>
</evidence>
<dbReference type="CDD" id="cd05233">
    <property type="entry name" value="SDR_c"/>
    <property type="match status" value="1"/>
</dbReference>
<organism evidence="3 4">
    <name type="scientific">Arenibacter algicola</name>
    <dbReference type="NCBI Taxonomy" id="616991"/>
    <lineage>
        <taxon>Bacteria</taxon>
        <taxon>Pseudomonadati</taxon>
        <taxon>Bacteroidota</taxon>
        <taxon>Flavobacteriia</taxon>
        <taxon>Flavobacteriales</taxon>
        <taxon>Flavobacteriaceae</taxon>
        <taxon>Arenibacter</taxon>
    </lineage>
</organism>
<dbReference type="InterPro" id="IPR020904">
    <property type="entry name" value="Sc_DH/Rdtase_CS"/>
</dbReference>
<dbReference type="NCBIfam" id="NF005559">
    <property type="entry name" value="PRK07231.1"/>
    <property type="match status" value="1"/>
</dbReference>
<evidence type="ECO:0000313" key="3">
    <source>
        <dbReference type="EMBL" id="ASO06853.1"/>
    </source>
</evidence>
<dbReference type="PANTHER" id="PTHR24321:SF8">
    <property type="entry name" value="ESTRADIOL 17-BETA-DEHYDROGENASE 8-RELATED"/>
    <property type="match status" value="1"/>
</dbReference>
<comment type="similarity">
    <text evidence="1">Belongs to the short-chain dehydrogenases/reductases (SDR) family.</text>
</comment>
<protein>
    <submittedName>
        <fullName evidence="3">Levodione reductase</fullName>
        <ecNumber evidence="3">1.1.1.-</ecNumber>
    </submittedName>
</protein>
<dbReference type="GO" id="GO:0016491">
    <property type="term" value="F:oxidoreductase activity"/>
    <property type="evidence" value="ECO:0007669"/>
    <property type="project" value="UniProtKB-KW"/>
</dbReference>
<name>A0A221V006_9FLAO</name>
<dbReference type="Proteomes" id="UP000204551">
    <property type="component" value="Chromosome"/>
</dbReference>
<dbReference type="PANTHER" id="PTHR24321">
    <property type="entry name" value="DEHYDROGENASES, SHORT CHAIN"/>
    <property type="match status" value="1"/>
</dbReference>
<dbReference type="FunFam" id="3.40.50.720:FF:000084">
    <property type="entry name" value="Short-chain dehydrogenase reductase"/>
    <property type="match status" value="1"/>
</dbReference>
<dbReference type="SUPFAM" id="SSF51735">
    <property type="entry name" value="NAD(P)-binding Rossmann-fold domains"/>
    <property type="match status" value="1"/>
</dbReference>
<dbReference type="AlphaFoldDB" id="A0A221V006"/>
<dbReference type="KEGG" id="aalg:AREALGSMS7_03432"/>
<keyword evidence="2 3" id="KW-0560">Oxidoreductase</keyword>
<dbReference type="InterPro" id="IPR036291">
    <property type="entry name" value="NAD(P)-bd_dom_sf"/>
</dbReference>
<dbReference type="PRINTS" id="PR00081">
    <property type="entry name" value="GDHRDH"/>
</dbReference>
<dbReference type="PROSITE" id="PS00061">
    <property type="entry name" value="ADH_SHORT"/>
    <property type="match status" value="1"/>
</dbReference>
<dbReference type="EC" id="1.1.1.-" evidence="3"/>
<dbReference type="InterPro" id="IPR002347">
    <property type="entry name" value="SDR_fam"/>
</dbReference>
<evidence type="ECO:0000256" key="2">
    <source>
        <dbReference type="ARBA" id="ARBA00023002"/>
    </source>
</evidence>
<proteinExistence type="inferred from homology"/>
<evidence type="ECO:0000313" key="4">
    <source>
        <dbReference type="Proteomes" id="UP000204551"/>
    </source>
</evidence>
<gene>
    <name evidence="3" type="ORF">AREALGSMS7_03432</name>
</gene>
<dbReference type="EMBL" id="CP022515">
    <property type="protein sequence ID" value="ASO06853.1"/>
    <property type="molecule type" value="Genomic_DNA"/>
</dbReference>
<reference evidence="3 4" key="1">
    <citation type="submission" date="2017-07" db="EMBL/GenBank/DDBJ databases">
        <title>Genome Sequence of Arenibacter algicola Strain SMS7 Isolated from a culture of the Diatom Skeletonema marinoi.</title>
        <authorList>
            <person name="Topel M."/>
            <person name="Pinder M.I.M."/>
            <person name="Johansson O.N."/>
            <person name="Kourtchenko O."/>
            <person name="Godhe A."/>
            <person name="Clarke A.K."/>
        </authorList>
    </citation>
    <scope>NUCLEOTIDE SEQUENCE [LARGE SCALE GENOMIC DNA]</scope>
    <source>
        <strain evidence="3 4">SMS7</strain>
    </source>
</reference>
<sequence length="253" mass="26800">MTKLTNKITVITGGSGAIGSTTAKLFLAEGAKVVLVDINESALSKVASELNSPNVSFVAADVTKTSDVQKYVQHTVNTFGKIDVFFNNAGIEGVVVPLTEYPEDAFDKLINVNVKGVWMGLKYVLPQMNDGGSIINTSSVAGLMGTANMIAYTASKHAVIGITRTAALEAAPRGIRVNSIHPSPVDNRMMRSLEDGFAPGSGETVKKNFEMAIPMKRYATNDDIAKGVLFLASEDSKFMTGTKLVIDGGMSMA</sequence>